<sequence>MKIVRTFSLCFLASPHLFFLCPEPSHSFPTLPTSVLPSRRHPLCSCPCSGSRVLAFTFHTWLTVTQCFPRSAYPPLQPTLGRPVPIYSLSRWYVYSRPDSHTHLSFFPLHSSSPSVISLVRCHVVGPVAGLPSWCVLFSTLAVFP</sequence>
<evidence type="ECO:0008006" key="4">
    <source>
        <dbReference type="Google" id="ProtNLM"/>
    </source>
</evidence>
<accession>A0A165QDP9</accession>
<protein>
    <recommendedName>
        <fullName evidence="4">Secreted protein</fullName>
    </recommendedName>
</protein>
<keyword evidence="1" id="KW-0732">Signal</keyword>
<keyword evidence="3" id="KW-1185">Reference proteome</keyword>
<evidence type="ECO:0000313" key="2">
    <source>
        <dbReference type="EMBL" id="KZW03454.1"/>
    </source>
</evidence>
<gene>
    <name evidence="2" type="ORF">EXIGLDRAFT_721703</name>
</gene>
<evidence type="ECO:0000256" key="1">
    <source>
        <dbReference type="SAM" id="SignalP"/>
    </source>
</evidence>
<evidence type="ECO:0000313" key="3">
    <source>
        <dbReference type="Proteomes" id="UP000077266"/>
    </source>
</evidence>
<name>A0A165QDP9_EXIGL</name>
<proteinExistence type="predicted"/>
<feature type="chain" id="PRO_5007864821" description="Secreted protein" evidence="1">
    <location>
        <begin position="28"/>
        <end position="145"/>
    </location>
</feature>
<dbReference type="Proteomes" id="UP000077266">
    <property type="component" value="Unassembled WGS sequence"/>
</dbReference>
<dbReference type="AlphaFoldDB" id="A0A165QDP9"/>
<feature type="signal peptide" evidence="1">
    <location>
        <begin position="1"/>
        <end position="27"/>
    </location>
</feature>
<dbReference type="EMBL" id="KV425883">
    <property type="protein sequence ID" value="KZW03454.1"/>
    <property type="molecule type" value="Genomic_DNA"/>
</dbReference>
<dbReference type="InParanoid" id="A0A165QDP9"/>
<reference evidence="2 3" key="1">
    <citation type="journal article" date="2016" name="Mol. Biol. Evol.">
        <title>Comparative Genomics of Early-Diverging Mushroom-Forming Fungi Provides Insights into the Origins of Lignocellulose Decay Capabilities.</title>
        <authorList>
            <person name="Nagy L.G."/>
            <person name="Riley R."/>
            <person name="Tritt A."/>
            <person name="Adam C."/>
            <person name="Daum C."/>
            <person name="Floudas D."/>
            <person name="Sun H."/>
            <person name="Yadav J.S."/>
            <person name="Pangilinan J."/>
            <person name="Larsson K.H."/>
            <person name="Matsuura K."/>
            <person name="Barry K."/>
            <person name="Labutti K."/>
            <person name="Kuo R."/>
            <person name="Ohm R.A."/>
            <person name="Bhattacharya S.S."/>
            <person name="Shirouzu T."/>
            <person name="Yoshinaga Y."/>
            <person name="Martin F.M."/>
            <person name="Grigoriev I.V."/>
            <person name="Hibbett D.S."/>
        </authorList>
    </citation>
    <scope>NUCLEOTIDE SEQUENCE [LARGE SCALE GENOMIC DNA]</scope>
    <source>
        <strain evidence="2 3">HHB12029</strain>
    </source>
</reference>
<organism evidence="2 3">
    <name type="scientific">Exidia glandulosa HHB12029</name>
    <dbReference type="NCBI Taxonomy" id="1314781"/>
    <lineage>
        <taxon>Eukaryota</taxon>
        <taxon>Fungi</taxon>
        <taxon>Dikarya</taxon>
        <taxon>Basidiomycota</taxon>
        <taxon>Agaricomycotina</taxon>
        <taxon>Agaricomycetes</taxon>
        <taxon>Auriculariales</taxon>
        <taxon>Exidiaceae</taxon>
        <taxon>Exidia</taxon>
    </lineage>
</organism>